<evidence type="ECO:0000313" key="3">
    <source>
        <dbReference type="EnsemblProtists" id="EOD09309"/>
    </source>
</evidence>
<feature type="transmembrane region" description="Helical" evidence="1">
    <location>
        <begin position="302"/>
        <end position="326"/>
    </location>
</feature>
<evidence type="ECO:0000313" key="4">
    <source>
        <dbReference type="Proteomes" id="UP000013827"/>
    </source>
</evidence>
<keyword evidence="1" id="KW-0472">Membrane</keyword>
<sequence>MFLHSALLGTSCDPCGASASYTETIDASGTHHKRTIVSNGCPNHYNLCTGKSDAAGCGAIGVEGTATEALEIAYQIDIPAYPVLATENDAWPECEKETIAMALNGVPIYSGAVGSGDCDILDLDDANAEWTSFDFCGGHARCLAFECNGDYHYHFPPSCLETQIGNLTDGHSPQIGWSLDGFPIYGRLGPGGVTMEHTAQGCTGTYCLDDCSGFEMEIPGLDEFTYRYYFNGPLSDLVSLPTDPKPSASDYPFAMKCYRGCTYADLSAGAAKCSGGSSGYTNAYTATALAGVTDIFYSEPSMAAAGCIGGIIGGCFVPVLLLGLWASGAFGSKCPSPVLKPQKGAIPSS</sequence>
<name>A0A0D3IDH4_EMIH1</name>
<reference evidence="4" key="1">
    <citation type="journal article" date="2013" name="Nature">
        <title>Pan genome of the phytoplankton Emiliania underpins its global distribution.</title>
        <authorList>
            <person name="Read B.A."/>
            <person name="Kegel J."/>
            <person name="Klute M.J."/>
            <person name="Kuo A."/>
            <person name="Lefebvre S.C."/>
            <person name="Maumus F."/>
            <person name="Mayer C."/>
            <person name="Miller J."/>
            <person name="Monier A."/>
            <person name="Salamov A."/>
            <person name="Young J."/>
            <person name="Aguilar M."/>
            <person name="Claverie J.M."/>
            <person name="Frickenhaus S."/>
            <person name="Gonzalez K."/>
            <person name="Herman E.K."/>
            <person name="Lin Y.C."/>
            <person name="Napier J."/>
            <person name="Ogata H."/>
            <person name="Sarno A.F."/>
            <person name="Shmutz J."/>
            <person name="Schroeder D."/>
            <person name="de Vargas C."/>
            <person name="Verret F."/>
            <person name="von Dassow P."/>
            <person name="Valentin K."/>
            <person name="Van de Peer Y."/>
            <person name="Wheeler G."/>
            <person name="Dacks J.B."/>
            <person name="Delwiche C.F."/>
            <person name="Dyhrman S.T."/>
            <person name="Glockner G."/>
            <person name="John U."/>
            <person name="Richards T."/>
            <person name="Worden A.Z."/>
            <person name="Zhang X."/>
            <person name="Grigoriev I.V."/>
            <person name="Allen A.E."/>
            <person name="Bidle K."/>
            <person name="Borodovsky M."/>
            <person name="Bowler C."/>
            <person name="Brownlee C."/>
            <person name="Cock J.M."/>
            <person name="Elias M."/>
            <person name="Gladyshev V.N."/>
            <person name="Groth M."/>
            <person name="Guda C."/>
            <person name="Hadaegh A."/>
            <person name="Iglesias-Rodriguez M.D."/>
            <person name="Jenkins J."/>
            <person name="Jones B.M."/>
            <person name="Lawson T."/>
            <person name="Leese F."/>
            <person name="Lindquist E."/>
            <person name="Lobanov A."/>
            <person name="Lomsadze A."/>
            <person name="Malik S.B."/>
            <person name="Marsh M.E."/>
            <person name="Mackinder L."/>
            <person name="Mock T."/>
            <person name="Mueller-Roeber B."/>
            <person name="Pagarete A."/>
            <person name="Parker M."/>
            <person name="Probert I."/>
            <person name="Quesneville H."/>
            <person name="Raines C."/>
            <person name="Rensing S.A."/>
            <person name="Riano-Pachon D.M."/>
            <person name="Richier S."/>
            <person name="Rokitta S."/>
            <person name="Shiraiwa Y."/>
            <person name="Soanes D.M."/>
            <person name="van der Giezen M."/>
            <person name="Wahlund T.M."/>
            <person name="Williams B."/>
            <person name="Wilson W."/>
            <person name="Wolfe G."/>
            <person name="Wurch L.L."/>
        </authorList>
    </citation>
    <scope>NUCLEOTIDE SEQUENCE</scope>
</reference>
<dbReference type="GeneID" id="17255438"/>
<feature type="domain" description="YHYH" evidence="2">
    <location>
        <begin position="76"/>
        <end position="210"/>
    </location>
</feature>
<dbReference type="PaxDb" id="2903-EOD09309"/>
<dbReference type="Pfam" id="PF14240">
    <property type="entry name" value="YHYH"/>
    <property type="match status" value="1"/>
</dbReference>
<protein>
    <recommendedName>
        <fullName evidence="2">YHYH domain-containing protein</fullName>
    </recommendedName>
</protein>
<evidence type="ECO:0000256" key="1">
    <source>
        <dbReference type="SAM" id="Phobius"/>
    </source>
</evidence>
<dbReference type="KEGG" id="ehx:EMIHUDRAFT_216710"/>
<organism evidence="3 4">
    <name type="scientific">Emiliania huxleyi (strain CCMP1516)</name>
    <dbReference type="NCBI Taxonomy" id="280463"/>
    <lineage>
        <taxon>Eukaryota</taxon>
        <taxon>Haptista</taxon>
        <taxon>Haptophyta</taxon>
        <taxon>Prymnesiophyceae</taxon>
        <taxon>Isochrysidales</taxon>
        <taxon>Noelaerhabdaceae</taxon>
        <taxon>Emiliania</taxon>
    </lineage>
</organism>
<proteinExistence type="predicted"/>
<dbReference type="AlphaFoldDB" id="A0A0D3IDH4"/>
<reference evidence="3" key="2">
    <citation type="submission" date="2024-10" db="UniProtKB">
        <authorList>
            <consortium name="EnsemblProtists"/>
        </authorList>
    </citation>
    <scope>IDENTIFICATION</scope>
</reference>
<dbReference type="HOGENOM" id="CLU_795538_0_0_1"/>
<keyword evidence="1" id="KW-1133">Transmembrane helix</keyword>
<keyword evidence="1" id="KW-0812">Transmembrane</keyword>
<dbReference type="EnsemblProtists" id="EOD09309">
    <property type="protein sequence ID" value="EOD09309"/>
    <property type="gene ID" value="EMIHUDRAFT_216710"/>
</dbReference>
<keyword evidence="4" id="KW-1185">Reference proteome</keyword>
<dbReference type="InterPro" id="IPR025924">
    <property type="entry name" value="YHYH_dom"/>
</dbReference>
<dbReference type="RefSeq" id="XP_005761738.1">
    <property type="nucleotide sequence ID" value="XM_005761681.1"/>
</dbReference>
<dbReference type="Proteomes" id="UP000013827">
    <property type="component" value="Unassembled WGS sequence"/>
</dbReference>
<evidence type="ECO:0000259" key="2">
    <source>
        <dbReference type="Pfam" id="PF14240"/>
    </source>
</evidence>
<accession>A0A0D3IDH4</accession>
<dbReference type="eggNOG" id="ENOG502SBB2">
    <property type="taxonomic scope" value="Eukaryota"/>
</dbReference>